<evidence type="ECO:0000313" key="3">
    <source>
        <dbReference type="Proteomes" id="UP000000445"/>
    </source>
</evidence>
<evidence type="ECO:0000313" key="2">
    <source>
        <dbReference type="EMBL" id="ACM23293.1"/>
    </source>
</evidence>
<dbReference type="STRING" id="309803.CTN_1117"/>
<proteinExistence type="predicted"/>
<protein>
    <submittedName>
        <fullName evidence="2">Uncharacterized protein</fullName>
    </submittedName>
</protein>
<name>B9K8L0_THENN</name>
<dbReference type="RefSeq" id="WP_015919608.1">
    <property type="nucleotide sequence ID" value="NC_011978.1"/>
</dbReference>
<gene>
    <name evidence="2" type="ordered locus">CTN_1117</name>
</gene>
<keyword evidence="1" id="KW-0175">Coiled coil</keyword>
<dbReference type="EMBL" id="CP000916">
    <property type="protein sequence ID" value="ACM23293.1"/>
    <property type="molecule type" value="Genomic_DNA"/>
</dbReference>
<evidence type="ECO:0000256" key="1">
    <source>
        <dbReference type="SAM" id="Coils"/>
    </source>
</evidence>
<dbReference type="AlphaFoldDB" id="B9K8L0"/>
<dbReference type="HOGENOM" id="CLU_2132346_0_0_0"/>
<sequence>MYVRIDRRKLPCVETEGTVLCTTCGNSYQIEPRQKLHSIIVTTCPHCGHQNINVVTNSIRFIEEVISKIERLKQDLLELKRSLEIEMQQNGFVDNYPEVFKADDGKQPEPKLL</sequence>
<organism evidence="2 3">
    <name type="scientific">Thermotoga neapolitana (strain ATCC 49049 / DSM 4359 / NBRC 107923 / NS-E)</name>
    <dbReference type="NCBI Taxonomy" id="309803"/>
    <lineage>
        <taxon>Bacteria</taxon>
        <taxon>Thermotogati</taxon>
        <taxon>Thermotogota</taxon>
        <taxon>Thermotogae</taxon>
        <taxon>Thermotogales</taxon>
        <taxon>Thermotogaceae</taxon>
        <taxon>Thermotoga</taxon>
    </lineage>
</organism>
<dbReference type="Proteomes" id="UP000000445">
    <property type="component" value="Chromosome"/>
</dbReference>
<keyword evidence="3" id="KW-1185">Reference proteome</keyword>
<reference evidence="2 3" key="1">
    <citation type="journal article" date="2009" name="Biosci. Biotechnol. Biochem.">
        <title>WeGAS: a web-based microbial genome annotation system.</title>
        <authorList>
            <person name="Lee D."/>
            <person name="Seo H."/>
            <person name="Park C."/>
            <person name="Park K."/>
        </authorList>
    </citation>
    <scope>NUCLEOTIDE SEQUENCE [LARGE SCALE GENOMIC DNA]</scope>
    <source>
        <strain evidence="3">ATCC 49049 / DSM 4359 / NBRC 107923 / NS-E</strain>
    </source>
</reference>
<accession>B9K8L0</accession>
<dbReference type="KEGG" id="tna:CTN_1117"/>
<feature type="coiled-coil region" evidence="1">
    <location>
        <begin position="62"/>
        <end position="89"/>
    </location>
</feature>